<accession>A0ABV1M776</accession>
<comment type="caution">
    <text evidence="4">The sequence shown here is derived from an EMBL/GenBank/DDBJ whole genome shotgun (WGS) entry which is preliminary data.</text>
</comment>
<proteinExistence type="inferred from homology"/>
<evidence type="ECO:0000313" key="5">
    <source>
        <dbReference type="Proteomes" id="UP001433638"/>
    </source>
</evidence>
<dbReference type="Proteomes" id="UP001433638">
    <property type="component" value="Unassembled WGS sequence"/>
</dbReference>
<keyword evidence="4" id="KW-0969">Cilium</keyword>
<name>A0ABV1M776_9NEIS</name>
<sequence length="141" mass="15589">MNPRDAAKTLLADVASDRNDYRVLEQLLEQQFAAALQHDAAAVGELNQRIEVLLARLDAHRRLRPTLAAQLLGSSKAVSMEAVIDCLPGVPSAALAGWWTELQQAVRRCKELNARNGRLMSSQQEIMQRVLHGESDTYVAD</sequence>
<comment type="function">
    <text evidence="1">Required for the efficient initiation of filament assembly.</text>
</comment>
<evidence type="ECO:0000256" key="3">
    <source>
        <dbReference type="ARBA" id="ARBA00022795"/>
    </source>
</evidence>
<evidence type="ECO:0000256" key="1">
    <source>
        <dbReference type="ARBA" id="ARBA00002397"/>
    </source>
</evidence>
<keyword evidence="4" id="KW-0282">Flagellum</keyword>
<keyword evidence="4" id="KW-0966">Cell projection</keyword>
<protein>
    <submittedName>
        <fullName evidence="4">Flagellar protein FlgN</fullName>
    </submittedName>
</protein>
<dbReference type="Gene3D" id="1.20.58.300">
    <property type="entry name" value="FlgN-like"/>
    <property type="match status" value="1"/>
</dbReference>
<gene>
    <name evidence="4" type="ORF">ABNW52_15600</name>
</gene>
<dbReference type="EMBL" id="JBEFLD010000008">
    <property type="protein sequence ID" value="MEQ6292038.1"/>
    <property type="molecule type" value="Genomic_DNA"/>
</dbReference>
<organism evidence="4 5">
    <name type="scientific">Vogesella oryzagri</name>
    <dbReference type="NCBI Taxonomy" id="3160864"/>
    <lineage>
        <taxon>Bacteria</taxon>
        <taxon>Pseudomonadati</taxon>
        <taxon>Pseudomonadota</taxon>
        <taxon>Betaproteobacteria</taxon>
        <taxon>Neisseriales</taxon>
        <taxon>Chromobacteriaceae</taxon>
        <taxon>Vogesella</taxon>
    </lineage>
</organism>
<dbReference type="RefSeq" id="WP_349589735.1">
    <property type="nucleotide sequence ID" value="NZ_JBEFLD010000008.1"/>
</dbReference>
<evidence type="ECO:0000313" key="4">
    <source>
        <dbReference type="EMBL" id="MEQ6292038.1"/>
    </source>
</evidence>
<dbReference type="InterPro" id="IPR007809">
    <property type="entry name" value="FlgN-like"/>
</dbReference>
<keyword evidence="5" id="KW-1185">Reference proteome</keyword>
<comment type="similarity">
    <text evidence="2">Belongs to the FlgN family.</text>
</comment>
<dbReference type="SUPFAM" id="SSF140566">
    <property type="entry name" value="FlgN-like"/>
    <property type="match status" value="1"/>
</dbReference>
<dbReference type="InterPro" id="IPR036679">
    <property type="entry name" value="FlgN-like_sf"/>
</dbReference>
<evidence type="ECO:0000256" key="2">
    <source>
        <dbReference type="ARBA" id="ARBA00007703"/>
    </source>
</evidence>
<dbReference type="Pfam" id="PF05130">
    <property type="entry name" value="FlgN"/>
    <property type="match status" value="1"/>
</dbReference>
<keyword evidence="3" id="KW-1005">Bacterial flagellum biogenesis</keyword>
<reference evidence="4" key="1">
    <citation type="submission" date="2024-06" db="EMBL/GenBank/DDBJ databases">
        <title>Genome sequence of Vogesella sp. MAHUQ-64.</title>
        <authorList>
            <person name="Huq M.A."/>
        </authorList>
    </citation>
    <scope>NUCLEOTIDE SEQUENCE</scope>
    <source>
        <strain evidence="4">MAHUQ-64</strain>
    </source>
</reference>